<evidence type="ECO:0000313" key="2">
    <source>
        <dbReference type="EMBL" id="KAH3717351.1"/>
    </source>
</evidence>
<keyword evidence="3" id="KW-1185">Reference proteome</keyword>
<reference evidence="1" key="1">
    <citation type="journal article" date="2019" name="bioRxiv">
        <title>The Genome of the Zebra Mussel, Dreissena polymorpha: A Resource for Invasive Species Research.</title>
        <authorList>
            <person name="McCartney M.A."/>
            <person name="Auch B."/>
            <person name="Kono T."/>
            <person name="Mallez S."/>
            <person name="Zhang Y."/>
            <person name="Obille A."/>
            <person name="Becker A."/>
            <person name="Abrahante J.E."/>
            <person name="Garbe J."/>
            <person name="Badalamenti J.P."/>
            <person name="Herman A."/>
            <person name="Mangelson H."/>
            <person name="Liachko I."/>
            <person name="Sullivan S."/>
            <person name="Sone E.D."/>
            <person name="Koren S."/>
            <person name="Silverstein K.A.T."/>
            <person name="Beckman K.B."/>
            <person name="Gohl D.M."/>
        </authorList>
    </citation>
    <scope>NUCLEOTIDE SEQUENCE</scope>
    <source>
        <strain evidence="1">Duluth1</strain>
        <tissue evidence="1">Whole animal</tissue>
    </source>
</reference>
<accession>A0A9D4C4S3</accession>
<evidence type="ECO:0000313" key="3">
    <source>
        <dbReference type="Proteomes" id="UP000828390"/>
    </source>
</evidence>
<organism evidence="1 3">
    <name type="scientific">Dreissena polymorpha</name>
    <name type="common">Zebra mussel</name>
    <name type="synonym">Mytilus polymorpha</name>
    <dbReference type="NCBI Taxonomy" id="45954"/>
    <lineage>
        <taxon>Eukaryota</taxon>
        <taxon>Metazoa</taxon>
        <taxon>Spiralia</taxon>
        <taxon>Lophotrochozoa</taxon>
        <taxon>Mollusca</taxon>
        <taxon>Bivalvia</taxon>
        <taxon>Autobranchia</taxon>
        <taxon>Heteroconchia</taxon>
        <taxon>Euheterodonta</taxon>
        <taxon>Imparidentia</taxon>
        <taxon>Neoheterodontei</taxon>
        <taxon>Myida</taxon>
        <taxon>Dreissenoidea</taxon>
        <taxon>Dreissenidae</taxon>
        <taxon>Dreissena</taxon>
    </lineage>
</organism>
<dbReference type="EMBL" id="JAIWYP010000013">
    <property type="protein sequence ID" value="KAH3717351.1"/>
    <property type="molecule type" value="Genomic_DNA"/>
</dbReference>
<evidence type="ECO:0000313" key="1">
    <source>
        <dbReference type="EMBL" id="KAH3717205.1"/>
    </source>
</evidence>
<gene>
    <name evidence="1" type="ORF">DPMN_059986</name>
    <name evidence="2" type="ORF">DPMN_060136</name>
</gene>
<reference evidence="1" key="2">
    <citation type="submission" date="2020-11" db="EMBL/GenBank/DDBJ databases">
        <authorList>
            <person name="McCartney M.A."/>
            <person name="Auch B."/>
            <person name="Kono T."/>
            <person name="Mallez S."/>
            <person name="Becker A."/>
            <person name="Gohl D.M."/>
            <person name="Silverstein K.A.T."/>
            <person name="Koren S."/>
            <person name="Bechman K.B."/>
            <person name="Herman A."/>
            <person name="Abrahante J.E."/>
            <person name="Garbe J."/>
        </authorList>
    </citation>
    <scope>NUCLEOTIDE SEQUENCE</scope>
    <source>
        <strain evidence="1">Duluth1</strain>
        <tissue evidence="1">Whole animal</tissue>
    </source>
</reference>
<protein>
    <submittedName>
        <fullName evidence="1">Uncharacterized protein</fullName>
    </submittedName>
</protein>
<sequence length="68" mass="7865">MVLLIRTSAVLMPSLDRVAHKYLKLVTSSSFSPFMVMFADWHRPRLSAYHLQAEAEAKEQEHLEEPSH</sequence>
<dbReference type="EMBL" id="JAIWYP010000013">
    <property type="protein sequence ID" value="KAH3717205.1"/>
    <property type="molecule type" value="Genomic_DNA"/>
</dbReference>
<proteinExistence type="predicted"/>
<dbReference type="Proteomes" id="UP000828390">
    <property type="component" value="Unassembled WGS sequence"/>
</dbReference>
<name>A0A9D4C4S3_DREPO</name>
<comment type="caution">
    <text evidence="1">The sequence shown here is derived from an EMBL/GenBank/DDBJ whole genome shotgun (WGS) entry which is preliminary data.</text>
</comment>
<dbReference type="AlphaFoldDB" id="A0A9D4C4S3"/>